<dbReference type="Proteomes" id="UP001066276">
    <property type="component" value="Chromosome 11"/>
</dbReference>
<feature type="region of interest" description="Disordered" evidence="1">
    <location>
        <begin position="110"/>
        <end position="129"/>
    </location>
</feature>
<accession>A0AAV7LGH0</accession>
<feature type="compositionally biased region" description="Low complexity" evidence="1">
    <location>
        <begin position="277"/>
        <end position="289"/>
    </location>
</feature>
<feature type="compositionally biased region" description="Basic and acidic residues" evidence="1">
    <location>
        <begin position="117"/>
        <end position="126"/>
    </location>
</feature>
<dbReference type="AlphaFoldDB" id="A0AAV7LGH0"/>
<comment type="caution">
    <text evidence="2">The sequence shown here is derived from an EMBL/GenBank/DDBJ whole genome shotgun (WGS) entry which is preliminary data.</text>
</comment>
<keyword evidence="3" id="KW-1185">Reference proteome</keyword>
<name>A0AAV7LGH0_PLEWA</name>
<organism evidence="2 3">
    <name type="scientific">Pleurodeles waltl</name>
    <name type="common">Iberian ribbed newt</name>
    <dbReference type="NCBI Taxonomy" id="8319"/>
    <lineage>
        <taxon>Eukaryota</taxon>
        <taxon>Metazoa</taxon>
        <taxon>Chordata</taxon>
        <taxon>Craniata</taxon>
        <taxon>Vertebrata</taxon>
        <taxon>Euteleostomi</taxon>
        <taxon>Amphibia</taxon>
        <taxon>Batrachia</taxon>
        <taxon>Caudata</taxon>
        <taxon>Salamandroidea</taxon>
        <taxon>Salamandridae</taxon>
        <taxon>Pleurodelinae</taxon>
        <taxon>Pleurodeles</taxon>
    </lineage>
</organism>
<feature type="region of interest" description="Disordered" evidence="1">
    <location>
        <begin position="277"/>
        <end position="324"/>
    </location>
</feature>
<dbReference type="EMBL" id="JANPWB010000015">
    <property type="protein sequence ID" value="KAJ1090645.1"/>
    <property type="molecule type" value="Genomic_DNA"/>
</dbReference>
<evidence type="ECO:0000313" key="3">
    <source>
        <dbReference type="Proteomes" id="UP001066276"/>
    </source>
</evidence>
<proteinExistence type="predicted"/>
<feature type="region of interest" description="Disordered" evidence="1">
    <location>
        <begin position="39"/>
        <end position="60"/>
    </location>
</feature>
<evidence type="ECO:0000313" key="2">
    <source>
        <dbReference type="EMBL" id="KAJ1090645.1"/>
    </source>
</evidence>
<reference evidence="2" key="1">
    <citation type="journal article" date="2022" name="bioRxiv">
        <title>Sequencing and chromosome-scale assembly of the giantPleurodeles waltlgenome.</title>
        <authorList>
            <person name="Brown T."/>
            <person name="Elewa A."/>
            <person name="Iarovenko S."/>
            <person name="Subramanian E."/>
            <person name="Araus A.J."/>
            <person name="Petzold A."/>
            <person name="Susuki M."/>
            <person name="Suzuki K.-i.T."/>
            <person name="Hayashi T."/>
            <person name="Toyoda A."/>
            <person name="Oliveira C."/>
            <person name="Osipova E."/>
            <person name="Leigh N.D."/>
            <person name="Simon A."/>
            <person name="Yun M.H."/>
        </authorList>
    </citation>
    <scope>NUCLEOTIDE SEQUENCE</scope>
    <source>
        <strain evidence="2">20211129_DDA</strain>
        <tissue evidence="2">Liver</tissue>
    </source>
</reference>
<protein>
    <submittedName>
        <fullName evidence="2">Uncharacterized protein</fullName>
    </submittedName>
</protein>
<evidence type="ECO:0000256" key="1">
    <source>
        <dbReference type="SAM" id="MobiDB-lite"/>
    </source>
</evidence>
<gene>
    <name evidence="2" type="ORF">NDU88_003775</name>
</gene>
<sequence>MPLKNSLNCVEDLTGVRLLYFLCCLGLPYYRLRGSLGGRPLTPPLSARPRPRCGRSEATSLRTKPSAILTKACRPGERRKEPAPVRHTRVPARGAYSPRPTLADMVLGSRGSSAALSREKSRREPVGSRCVRVTPRPPIRVPVIPGVTVIAHYVVCTLYSLVYLIVPSLQVFEELQVELPDPVWSFDARKGIVRSSVGSCIRFTALSCFRMFYSEWTKRSWACGSLYDVANSITTGASAQLAPLPCLSTGDDRSHPPGGRDPAPIYLAAAAVPRRFPQRAQARASAAQQTSNLKPIHCNSEDRARRGAGRQHRGLPASAPISAD</sequence>